<keyword evidence="2" id="KW-0808">Transferase</keyword>
<accession>S7MNN4</accession>
<keyword evidence="2" id="KW-0418">Kinase</keyword>
<organism evidence="2 3">
    <name type="scientific">Myotis brandtii</name>
    <name type="common">Brandt's bat</name>
    <dbReference type="NCBI Taxonomy" id="109478"/>
    <lineage>
        <taxon>Eukaryota</taxon>
        <taxon>Metazoa</taxon>
        <taxon>Chordata</taxon>
        <taxon>Craniata</taxon>
        <taxon>Vertebrata</taxon>
        <taxon>Euteleostomi</taxon>
        <taxon>Mammalia</taxon>
        <taxon>Eutheria</taxon>
        <taxon>Laurasiatheria</taxon>
        <taxon>Chiroptera</taxon>
        <taxon>Yangochiroptera</taxon>
        <taxon>Vespertilionidae</taxon>
        <taxon>Myotis</taxon>
    </lineage>
</organism>
<dbReference type="GO" id="GO:0016301">
    <property type="term" value="F:kinase activity"/>
    <property type="evidence" value="ECO:0007669"/>
    <property type="project" value="UniProtKB-KW"/>
</dbReference>
<evidence type="ECO:0000313" key="2">
    <source>
        <dbReference type="EMBL" id="EPQ05130.1"/>
    </source>
</evidence>
<proteinExistence type="predicted"/>
<name>S7MNN4_MYOBR</name>
<protein>
    <submittedName>
        <fullName evidence="2">Serine/threonine-protein kinase RIO3</fullName>
    </submittedName>
</protein>
<dbReference type="Proteomes" id="UP000052978">
    <property type="component" value="Unassembled WGS sequence"/>
</dbReference>
<feature type="compositionally biased region" description="Acidic residues" evidence="1">
    <location>
        <begin position="33"/>
        <end position="48"/>
    </location>
</feature>
<feature type="region of interest" description="Disordered" evidence="1">
    <location>
        <begin position="29"/>
        <end position="63"/>
    </location>
</feature>
<keyword evidence="3" id="KW-1185">Reference proteome</keyword>
<dbReference type="AlphaFoldDB" id="S7MNN4"/>
<gene>
    <name evidence="2" type="ORF">D623_10022483</name>
</gene>
<evidence type="ECO:0000313" key="3">
    <source>
        <dbReference type="Proteomes" id="UP000052978"/>
    </source>
</evidence>
<dbReference type="EMBL" id="KE161734">
    <property type="protein sequence ID" value="EPQ05130.1"/>
    <property type="molecule type" value="Genomic_DNA"/>
</dbReference>
<sequence length="101" mass="11415">MMHSLGMKKKKINDDSKVSISFENYQKVHPYEDSDSSEDEVDWQDTCDDPYRPAKPVPTSKNGFIVKGKDIATKHDEVVCGRKKTARMELFASGFQEGDGI</sequence>
<evidence type="ECO:0000256" key="1">
    <source>
        <dbReference type="SAM" id="MobiDB-lite"/>
    </source>
</evidence>
<reference evidence="2 3" key="1">
    <citation type="journal article" date="2013" name="Nat. Commun.">
        <title>Genome analysis reveals insights into physiology and longevity of the Brandt's bat Myotis brandtii.</title>
        <authorList>
            <person name="Seim I."/>
            <person name="Fang X."/>
            <person name="Xiong Z."/>
            <person name="Lobanov A.V."/>
            <person name="Huang Z."/>
            <person name="Ma S."/>
            <person name="Feng Y."/>
            <person name="Turanov A.A."/>
            <person name="Zhu Y."/>
            <person name="Lenz T.L."/>
            <person name="Gerashchenko M.V."/>
            <person name="Fan D."/>
            <person name="Hee Yim S."/>
            <person name="Yao X."/>
            <person name="Jordan D."/>
            <person name="Xiong Y."/>
            <person name="Ma Y."/>
            <person name="Lyapunov A.N."/>
            <person name="Chen G."/>
            <person name="Kulakova O.I."/>
            <person name="Sun Y."/>
            <person name="Lee S.G."/>
            <person name="Bronson R.T."/>
            <person name="Moskalev A.A."/>
            <person name="Sunyaev S.R."/>
            <person name="Zhang G."/>
            <person name="Krogh A."/>
            <person name="Wang J."/>
            <person name="Gladyshev V.N."/>
        </authorList>
    </citation>
    <scope>NUCLEOTIDE SEQUENCE [LARGE SCALE GENOMIC DNA]</scope>
</reference>